<dbReference type="InterPro" id="IPR037056">
    <property type="entry name" value="RNase_H1_N_sf"/>
</dbReference>
<evidence type="ECO:0000313" key="2">
    <source>
        <dbReference type="EMBL" id="MED6209012.1"/>
    </source>
</evidence>
<dbReference type="Proteomes" id="UP001341840">
    <property type="component" value="Unassembled WGS sequence"/>
</dbReference>
<dbReference type="Pfam" id="PF01693">
    <property type="entry name" value="Cauli_VI"/>
    <property type="match status" value="1"/>
</dbReference>
<dbReference type="SUPFAM" id="SSF55658">
    <property type="entry name" value="L9 N-domain-like"/>
    <property type="match status" value="1"/>
</dbReference>
<evidence type="ECO:0000313" key="3">
    <source>
        <dbReference type="Proteomes" id="UP001341840"/>
    </source>
</evidence>
<sequence>MEREGNRVSLWFLTPEKTMGPEPQFEWERLSSTTCDRKLQFWRQQGSISGFGIGEMDGGKYSHYAVRVGRVPGIYRTWEEADEHVLGFSGAQFKGFKSLQEAITYMKKETKEKRTMKQTLEQLTPQMHNLGVGSSQQSFTESGVVGSVSMATVRSTDVQFVPETQGGGFLIVEVMELYLLRACMKLEVGSPTLERRLHYSHYGGTLFSFSAALRCEE</sequence>
<feature type="domain" description="Ribonuclease H1 N-terminal" evidence="1">
    <location>
        <begin position="64"/>
        <end position="104"/>
    </location>
</feature>
<dbReference type="Gene3D" id="3.40.970.10">
    <property type="entry name" value="Ribonuclease H1, N-terminal domain"/>
    <property type="match status" value="1"/>
</dbReference>
<dbReference type="InterPro" id="IPR009027">
    <property type="entry name" value="Ribosomal_bL9/RNase_H1_N"/>
</dbReference>
<keyword evidence="3" id="KW-1185">Reference proteome</keyword>
<dbReference type="InterPro" id="IPR011320">
    <property type="entry name" value="RNase_H1_N"/>
</dbReference>
<dbReference type="EMBL" id="JASCZI010242003">
    <property type="protein sequence ID" value="MED6209012.1"/>
    <property type="molecule type" value="Genomic_DNA"/>
</dbReference>
<evidence type="ECO:0000259" key="1">
    <source>
        <dbReference type="Pfam" id="PF01693"/>
    </source>
</evidence>
<accession>A0ABU6YF16</accession>
<proteinExistence type="predicted"/>
<name>A0ABU6YF16_9FABA</name>
<organism evidence="2 3">
    <name type="scientific">Stylosanthes scabra</name>
    <dbReference type="NCBI Taxonomy" id="79078"/>
    <lineage>
        <taxon>Eukaryota</taxon>
        <taxon>Viridiplantae</taxon>
        <taxon>Streptophyta</taxon>
        <taxon>Embryophyta</taxon>
        <taxon>Tracheophyta</taxon>
        <taxon>Spermatophyta</taxon>
        <taxon>Magnoliopsida</taxon>
        <taxon>eudicotyledons</taxon>
        <taxon>Gunneridae</taxon>
        <taxon>Pentapetalae</taxon>
        <taxon>rosids</taxon>
        <taxon>fabids</taxon>
        <taxon>Fabales</taxon>
        <taxon>Fabaceae</taxon>
        <taxon>Papilionoideae</taxon>
        <taxon>50 kb inversion clade</taxon>
        <taxon>dalbergioids sensu lato</taxon>
        <taxon>Dalbergieae</taxon>
        <taxon>Pterocarpus clade</taxon>
        <taxon>Stylosanthes</taxon>
    </lineage>
</organism>
<comment type="caution">
    <text evidence="2">The sequence shown here is derived from an EMBL/GenBank/DDBJ whole genome shotgun (WGS) entry which is preliminary data.</text>
</comment>
<reference evidence="2 3" key="1">
    <citation type="journal article" date="2023" name="Plants (Basel)">
        <title>Bridging the Gap: Combining Genomics and Transcriptomics Approaches to Understand Stylosanthes scabra, an Orphan Legume from the Brazilian Caatinga.</title>
        <authorList>
            <person name="Ferreira-Neto J.R.C."/>
            <person name="da Silva M.D."/>
            <person name="Binneck E."/>
            <person name="de Melo N.F."/>
            <person name="da Silva R.H."/>
            <person name="de Melo A.L.T.M."/>
            <person name="Pandolfi V."/>
            <person name="Bustamante F.O."/>
            <person name="Brasileiro-Vidal A.C."/>
            <person name="Benko-Iseppon A.M."/>
        </authorList>
    </citation>
    <scope>NUCLEOTIDE SEQUENCE [LARGE SCALE GENOMIC DNA]</scope>
    <source>
        <tissue evidence="2">Leaves</tissue>
    </source>
</reference>
<gene>
    <name evidence="2" type="ORF">PIB30_050486</name>
</gene>
<protein>
    <recommendedName>
        <fullName evidence="1">Ribonuclease H1 N-terminal domain-containing protein</fullName>
    </recommendedName>
</protein>